<dbReference type="PROSITE" id="PS00675">
    <property type="entry name" value="SIGMA54_INTERACT_1"/>
    <property type="match status" value="1"/>
</dbReference>
<dbReference type="SUPFAM" id="SSF52540">
    <property type="entry name" value="P-loop containing nucleoside triphosphate hydrolases"/>
    <property type="match status" value="1"/>
</dbReference>
<keyword evidence="5" id="KW-0804">Transcription</keyword>
<dbReference type="InterPro" id="IPR058031">
    <property type="entry name" value="AAA_lid_NorR"/>
</dbReference>
<evidence type="ECO:0000256" key="6">
    <source>
        <dbReference type="PROSITE-ProRule" id="PRU00169"/>
    </source>
</evidence>
<dbReference type="Proteomes" id="UP000057609">
    <property type="component" value="Chromosome"/>
</dbReference>
<evidence type="ECO:0000313" key="10">
    <source>
        <dbReference type="Proteomes" id="UP000057609"/>
    </source>
</evidence>
<dbReference type="InterPro" id="IPR003593">
    <property type="entry name" value="AAA+_ATPase"/>
</dbReference>
<dbReference type="PANTHER" id="PTHR32071">
    <property type="entry name" value="TRANSCRIPTIONAL REGULATORY PROTEIN"/>
    <property type="match status" value="1"/>
</dbReference>
<dbReference type="SMART" id="SM00382">
    <property type="entry name" value="AAA"/>
    <property type="match status" value="1"/>
</dbReference>
<dbReference type="InterPro" id="IPR002078">
    <property type="entry name" value="Sigma_54_int"/>
</dbReference>
<evidence type="ECO:0000256" key="3">
    <source>
        <dbReference type="ARBA" id="ARBA00023015"/>
    </source>
</evidence>
<dbReference type="SUPFAM" id="SSF52172">
    <property type="entry name" value="CheY-like"/>
    <property type="match status" value="1"/>
</dbReference>
<dbReference type="PROSITE" id="PS00688">
    <property type="entry name" value="SIGMA54_INTERACT_3"/>
    <property type="match status" value="1"/>
</dbReference>
<evidence type="ECO:0000256" key="2">
    <source>
        <dbReference type="ARBA" id="ARBA00022840"/>
    </source>
</evidence>
<dbReference type="InterPro" id="IPR025662">
    <property type="entry name" value="Sigma_54_int_dom_ATP-bd_1"/>
</dbReference>
<keyword evidence="6" id="KW-0597">Phosphoprotein</keyword>
<organism evidence="9 10">
    <name type="scientific">Geobacter pickeringii</name>
    <dbReference type="NCBI Taxonomy" id="345632"/>
    <lineage>
        <taxon>Bacteria</taxon>
        <taxon>Pseudomonadati</taxon>
        <taxon>Thermodesulfobacteriota</taxon>
        <taxon>Desulfuromonadia</taxon>
        <taxon>Geobacterales</taxon>
        <taxon>Geobacteraceae</taxon>
        <taxon>Geobacter</taxon>
    </lineage>
</organism>
<proteinExistence type="predicted"/>
<dbReference type="OrthoDB" id="9814761at2"/>
<keyword evidence="4" id="KW-0238">DNA-binding</keyword>
<accession>A0A0B5BDW5</accession>
<dbReference type="STRING" id="345632.GPICK_01745"/>
<gene>
    <name evidence="9" type="ORF">GPICK_01745</name>
</gene>
<sequence>MSETLYPAFGVLLVDDEPAWLRSMGIALERSAGITNLVTCQESREVMGLLAAREVGLVLLDLTMPHLSGEELLARITEEHPEVAVIIISGMNQLETAVRCMQAGAFDYFVKTAEEDRIVEGVRRAIRMQELQRENREMRRRFLSGRLDHPEAFAGIVTEDPGMRSVFQYIEAVARGSQPVLITGESGTGKELVARALHALSRRKGLLVAVNVAGLDDTVFADTLFGHVRGAYTGAGEARSGMVEQAAEGTLFLDEIGDLSLHSQVKLLRLLQEGEFYPLGSDRPRRMRSRVVVATHQDLAAAQGAGRFRNDLYYRLRAHHVHLPPLRERRGDIPLLLDHFLEGAAREFGKKKPTPPKELAVLLANYDFPGNVRELKAMVYDAVSLHQGRILSMEAFKRAIGERAVEPPAERGADAAGNPFFGLERLPTFTEVIDLLVLEAMRRAAGNQSLAARLLGVSQPALSKRLKGGRKES</sequence>
<evidence type="ECO:0000313" key="9">
    <source>
        <dbReference type="EMBL" id="AJE02266.1"/>
    </source>
</evidence>
<evidence type="ECO:0000256" key="4">
    <source>
        <dbReference type="ARBA" id="ARBA00023125"/>
    </source>
</evidence>
<keyword evidence="10" id="KW-1185">Reference proteome</keyword>
<dbReference type="GO" id="GO:0000160">
    <property type="term" value="P:phosphorelay signal transduction system"/>
    <property type="evidence" value="ECO:0007669"/>
    <property type="project" value="InterPro"/>
</dbReference>
<dbReference type="Pfam" id="PF25601">
    <property type="entry name" value="AAA_lid_14"/>
    <property type="match status" value="1"/>
</dbReference>
<evidence type="ECO:0000256" key="5">
    <source>
        <dbReference type="ARBA" id="ARBA00023163"/>
    </source>
</evidence>
<dbReference type="GO" id="GO:0006355">
    <property type="term" value="P:regulation of DNA-templated transcription"/>
    <property type="evidence" value="ECO:0007669"/>
    <property type="project" value="InterPro"/>
</dbReference>
<dbReference type="RefSeq" id="WP_039739998.1">
    <property type="nucleotide sequence ID" value="NZ_CP009788.1"/>
</dbReference>
<dbReference type="PROSITE" id="PS50110">
    <property type="entry name" value="RESPONSE_REGULATORY"/>
    <property type="match status" value="1"/>
</dbReference>
<evidence type="ECO:0000259" key="7">
    <source>
        <dbReference type="PROSITE" id="PS50045"/>
    </source>
</evidence>
<dbReference type="GO" id="GO:0043565">
    <property type="term" value="F:sequence-specific DNA binding"/>
    <property type="evidence" value="ECO:0007669"/>
    <property type="project" value="InterPro"/>
</dbReference>
<dbReference type="Gene3D" id="3.40.50.2300">
    <property type="match status" value="1"/>
</dbReference>
<dbReference type="SMART" id="SM00448">
    <property type="entry name" value="REC"/>
    <property type="match status" value="1"/>
</dbReference>
<feature type="modified residue" description="4-aspartylphosphate" evidence="6">
    <location>
        <position position="61"/>
    </location>
</feature>
<dbReference type="PROSITE" id="PS50045">
    <property type="entry name" value="SIGMA54_INTERACT_4"/>
    <property type="match status" value="1"/>
</dbReference>
<dbReference type="InterPro" id="IPR001789">
    <property type="entry name" value="Sig_transdc_resp-reg_receiver"/>
</dbReference>
<dbReference type="Pfam" id="PF00072">
    <property type="entry name" value="Response_reg"/>
    <property type="match status" value="1"/>
</dbReference>
<dbReference type="FunFam" id="3.40.50.300:FF:000006">
    <property type="entry name" value="DNA-binding transcriptional regulator NtrC"/>
    <property type="match status" value="1"/>
</dbReference>
<dbReference type="Pfam" id="PF02954">
    <property type="entry name" value="HTH_8"/>
    <property type="match status" value="1"/>
</dbReference>
<reference evidence="9 10" key="1">
    <citation type="journal article" date="2015" name="Genome Announc.">
        <title>Complete Genome of Geobacter pickeringii G13T, a Metal-Reducing Isolate from Sedimentary Kaolin Deposits.</title>
        <authorList>
            <person name="Badalamenti J.P."/>
            <person name="Bond D.R."/>
        </authorList>
    </citation>
    <scope>NUCLEOTIDE SEQUENCE [LARGE SCALE GENOMIC DNA]</scope>
    <source>
        <strain evidence="9 10">G13</strain>
    </source>
</reference>
<dbReference type="HOGENOM" id="CLU_000445_0_6_7"/>
<evidence type="ECO:0000256" key="1">
    <source>
        <dbReference type="ARBA" id="ARBA00022741"/>
    </source>
</evidence>
<keyword evidence="3" id="KW-0805">Transcription regulation</keyword>
<dbReference type="InterPro" id="IPR025944">
    <property type="entry name" value="Sigma_54_int_dom_CS"/>
</dbReference>
<feature type="domain" description="Response regulatory" evidence="8">
    <location>
        <begin position="10"/>
        <end position="126"/>
    </location>
</feature>
<dbReference type="GO" id="GO:0005524">
    <property type="term" value="F:ATP binding"/>
    <property type="evidence" value="ECO:0007669"/>
    <property type="project" value="UniProtKB-KW"/>
</dbReference>
<dbReference type="CDD" id="cd00009">
    <property type="entry name" value="AAA"/>
    <property type="match status" value="1"/>
</dbReference>
<name>A0A0B5BDW5_9BACT</name>
<dbReference type="AlphaFoldDB" id="A0A0B5BDW5"/>
<dbReference type="KEGG" id="gpi:GPICK_01745"/>
<evidence type="ECO:0000259" key="8">
    <source>
        <dbReference type="PROSITE" id="PS50110"/>
    </source>
</evidence>
<dbReference type="InterPro" id="IPR025943">
    <property type="entry name" value="Sigma_54_int_dom_ATP-bd_2"/>
</dbReference>
<dbReference type="InterPro" id="IPR002197">
    <property type="entry name" value="HTH_Fis"/>
</dbReference>
<dbReference type="InterPro" id="IPR011006">
    <property type="entry name" value="CheY-like_superfamily"/>
</dbReference>
<dbReference type="InterPro" id="IPR027417">
    <property type="entry name" value="P-loop_NTPase"/>
</dbReference>
<dbReference type="Gene3D" id="1.10.8.60">
    <property type="match status" value="1"/>
</dbReference>
<keyword evidence="1" id="KW-0547">Nucleotide-binding</keyword>
<dbReference type="PANTHER" id="PTHR32071:SF13">
    <property type="entry name" value="RESPONSE REGULATOR HSFA"/>
    <property type="match status" value="1"/>
</dbReference>
<feature type="domain" description="Sigma-54 factor interaction" evidence="7">
    <location>
        <begin position="156"/>
        <end position="384"/>
    </location>
</feature>
<dbReference type="Gene3D" id="1.10.10.60">
    <property type="entry name" value="Homeodomain-like"/>
    <property type="match status" value="1"/>
</dbReference>
<dbReference type="Pfam" id="PF00158">
    <property type="entry name" value="Sigma54_activat"/>
    <property type="match status" value="1"/>
</dbReference>
<dbReference type="Gene3D" id="3.40.50.300">
    <property type="entry name" value="P-loop containing nucleotide triphosphate hydrolases"/>
    <property type="match status" value="1"/>
</dbReference>
<keyword evidence="2" id="KW-0067">ATP-binding</keyword>
<protein>
    <submittedName>
        <fullName evidence="9">Chemotaxis protein CheY</fullName>
    </submittedName>
</protein>
<dbReference type="PRINTS" id="PR01590">
    <property type="entry name" value="HTHFIS"/>
</dbReference>
<dbReference type="PROSITE" id="PS00676">
    <property type="entry name" value="SIGMA54_INTERACT_2"/>
    <property type="match status" value="1"/>
</dbReference>
<dbReference type="EMBL" id="CP009788">
    <property type="protein sequence ID" value="AJE02266.1"/>
    <property type="molecule type" value="Genomic_DNA"/>
</dbReference>